<dbReference type="AlphaFoldDB" id="A0AAX4PK89"/>
<organism evidence="5 6">
    <name type="scientific">Chloropicon roscoffensis</name>
    <dbReference type="NCBI Taxonomy" id="1461544"/>
    <lineage>
        <taxon>Eukaryota</taxon>
        <taxon>Viridiplantae</taxon>
        <taxon>Chlorophyta</taxon>
        <taxon>Chloropicophyceae</taxon>
        <taxon>Chloropicales</taxon>
        <taxon>Chloropicaceae</taxon>
        <taxon>Chloropicon</taxon>
    </lineage>
</organism>
<protein>
    <recommendedName>
        <fullName evidence="4">LamG-like jellyroll fold domain-containing protein</fullName>
    </recommendedName>
</protein>
<evidence type="ECO:0000256" key="2">
    <source>
        <dbReference type="ARBA" id="ARBA00023157"/>
    </source>
</evidence>
<reference evidence="5 6" key="1">
    <citation type="submission" date="2024-03" db="EMBL/GenBank/DDBJ databases">
        <title>Complete genome sequence of the green alga Chloropicon roscoffensis RCC1871.</title>
        <authorList>
            <person name="Lemieux C."/>
            <person name="Pombert J.-F."/>
            <person name="Otis C."/>
            <person name="Turmel M."/>
        </authorList>
    </citation>
    <scope>NUCLEOTIDE SEQUENCE [LARGE SCALE GENOMIC DNA]</scope>
    <source>
        <strain evidence="5 6">RCC1871</strain>
    </source>
</reference>
<dbReference type="InterPro" id="IPR006558">
    <property type="entry name" value="LamG-like"/>
</dbReference>
<accession>A0AAX4PK89</accession>
<proteinExistence type="predicted"/>
<dbReference type="InterPro" id="IPR013320">
    <property type="entry name" value="ConA-like_dom_sf"/>
</dbReference>
<dbReference type="Gene3D" id="2.60.120.200">
    <property type="match status" value="1"/>
</dbReference>
<name>A0AAX4PK89_9CHLO</name>
<dbReference type="Proteomes" id="UP001472866">
    <property type="component" value="Chromosome 16"/>
</dbReference>
<evidence type="ECO:0000313" key="6">
    <source>
        <dbReference type="Proteomes" id="UP001472866"/>
    </source>
</evidence>
<dbReference type="SUPFAM" id="SSF49899">
    <property type="entry name" value="Concanavalin A-like lectins/glucanases"/>
    <property type="match status" value="1"/>
</dbReference>
<gene>
    <name evidence="5" type="ORF">HKI87_16g83000</name>
</gene>
<feature type="signal peptide" evidence="3">
    <location>
        <begin position="1"/>
        <end position="32"/>
    </location>
</feature>
<evidence type="ECO:0000259" key="4">
    <source>
        <dbReference type="SMART" id="SM00560"/>
    </source>
</evidence>
<evidence type="ECO:0000256" key="1">
    <source>
        <dbReference type="ARBA" id="ARBA00022729"/>
    </source>
</evidence>
<keyword evidence="2" id="KW-1015">Disulfide bond</keyword>
<keyword evidence="1 3" id="KW-0732">Signal</keyword>
<sequence>MVPRRPAGRRTLSLTSVAVVVLLAVAHELVSASKLPRKDDSQRASEEPLDVGAPRGILWFGNDDDAKSRSRTFLRSGSIQNGGLQSATVSAWVKADRMKRYNWVVGTASRANGFALFLDEGEKACFGLFRQGQLKTISNRGLQLPKAWHYVSGVFDNGTIQVFVDAQPGEVVPLSLRSLSPETWRDGLLVGGSPDFPQLRLDGSIGGVHLWSSARTSSDLAQDMITLPPSAVRPAWASHRPRELVGAWVVPAGEGGAAMEDAVGGADLVAGGEGMSPLWRLSDLPLHLCAEEAEDGAAGLEATIEDRGGGGAIIAIDRLPDHLEPRATLVEAREGGIALGPLPSLPWPLVPGRRLKIEIPVGKAGGHLCGEVALRSSKGKDTTSVFVYGRTRGEGDLDHSQVVESCHFSGRGRGLVRRRADGVGAPGGQSILVFAPDDFGALSAATLGRVGALVGALGRGARCLVFRVADRASRGHVEAMALDLGGGQSCVSYGVSSAVAGLGIAMGVLGDGRALVTTTAAAEALPIGFGDRAARALVAMAGGDPGPFCALPGEDDGPAPACASSNASEAAGPATPMPQETFARAVVSALGGSERWWPLFVTRGVACLRVADLRSVRIGPSSEPTPSFRSAGRPAELGILVGLWGAYVRILKASGAWRQPGGPAEVEGGAIAFEASTADGWGGGGGCQLLSEIVLALRAA</sequence>
<feature type="chain" id="PRO_5043612713" description="LamG-like jellyroll fold domain-containing protein" evidence="3">
    <location>
        <begin position="33"/>
        <end position="700"/>
    </location>
</feature>
<evidence type="ECO:0000256" key="3">
    <source>
        <dbReference type="SAM" id="SignalP"/>
    </source>
</evidence>
<dbReference type="Pfam" id="PF13385">
    <property type="entry name" value="Laminin_G_3"/>
    <property type="match status" value="1"/>
</dbReference>
<dbReference type="EMBL" id="CP151516">
    <property type="protein sequence ID" value="WZN66730.1"/>
    <property type="molecule type" value="Genomic_DNA"/>
</dbReference>
<feature type="domain" description="LamG-like jellyroll fold" evidence="4">
    <location>
        <begin position="85"/>
        <end position="218"/>
    </location>
</feature>
<dbReference type="SMART" id="SM00560">
    <property type="entry name" value="LamGL"/>
    <property type="match status" value="1"/>
</dbReference>
<evidence type="ECO:0000313" key="5">
    <source>
        <dbReference type="EMBL" id="WZN66730.1"/>
    </source>
</evidence>
<keyword evidence="6" id="KW-1185">Reference proteome</keyword>